<gene>
    <name evidence="3" type="ORF">OS493_024261</name>
</gene>
<feature type="compositionally biased region" description="Low complexity" evidence="1">
    <location>
        <begin position="190"/>
        <end position="202"/>
    </location>
</feature>
<proteinExistence type="predicted"/>
<evidence type="ECO:0000313" key="3">
    <source>
        <dbReference type="EMBL" id="KAJ7371586.1"/>
    </source>
</evidence>
<evidence type="ECO:0000256" key="1">
    <source>
        <dbReference type="SAM" id="MobiDB-lite"/>
    </source>
</evidence>
<evidence type="ECO:0000313" key="4">
    <source>
        <dbReference type="Proteomes" id="UP001163046"/>
    </source>
</evidence>
<organism evidence="3 4">
    <name type="scientific">Desmophyllum pertusum</name>
    <dbReference type="NCBI Taxonomy" id="174260"/>
    <lineage>
        <taxon>Eukaryota</taxon>
        <taxon>Metazoa</taxon>
        <taxon>Cnidaria</taxon>
        <taxon>Anthozoa</taxon>
        <taxon>Hexacorallia</taxon>
        <taxon>Scleractinia</taxon>
        <taxon>Caryophylliina</taxon>
        <taxon>Caryophylliidae</taxon>
        <taxon>Desmophyllum</taxon>
    </lineage>
</organism>
<feature type="region of interest" description="Disordered" evidence="1">
    <location>
        <begin position="144"/>
        <end position="202"/>
    </location>
</feature>
<evidence type="ECO:0000256" key="2">
    <source>
        <dbReference type="SAM" id="Phobius"/>
    </source>
</evidence>
<dbReference type="EMBL" id="MU826844">
    <property type="protein sequence ID" value="KAJ7371586.1"/>
    <property type="molecule type" value="Genomic_DNA"/>
</dbReference>
<keyword evidence="4" id="KW-1185">Reference proteome</keyword>
<protein>
    <submittedName>
        <fullName evidence="3">Uncharacterized protein</fullName>
    </submittedName>
</protein>
<dbReference type="AlphaFoldDB" id="A0A9W9YY93"/>
<keyword evidence="2" id="KW-0472">Membrane</keyword>
<dbReference type="Proteomes" id="UP001163046">
    <property type="component" value="Unassembled WGS sequence"/>
</dbReference>
<feature type="region of interest" description="Disordered" evidence="1">
    <location>
        <begin position="1"/>
        <end position="64"/>
    </location>
</feature>
<accession>A0A9W9YY93</accession>
<dbReference type="OrthoDB" id="10566823at2759"/>
<name>A0A9W9YY93_9CNID</name>
<keyword evidence="2" id="KW-0812">Transmembrane</keyword>
<feature type="transmembrane region" description="Helical" evidence="2">
    <location>
        <begin position="70"/>
        <end position="94"/>
    </location>
</feature>
<sequence>MKFGKSVNEPLRPLEEAIRDGNLGSFTVNRELDMNPTTPPPTISPESTTGQPVEPPSSGARTSGLSDSELWGIIGGCIAFVLLIVIIIIVCCICKKKKSSGGASKSGKSTYSEADGYRMNRQQPPSGLGTASPAYVEARHYAPVNSARRQDDEPKSLNYADLSFNKSSAPVKQPPPYSTTEYSEPSPQKQGGQQEEGFQLWC</sequence>
<reference evidence="3" key="1">
    <citation type="submission" date="2023-01" db="EMBL/GenBank/DDBJ databases">
        <title>Genome assembly of the deep-sea coral Lophelia pertusa.</title>
        <authorList>
            <person name="Herrera S."/>
            <person name="Cordes E."/>
        </authorList>
    </citation>
    <scope>NUCLEOTIDE SEQUENCE</scope>
    <source>
        <strain evidence="3">USNM1676648</strain>
        <tissue evidence="3">Polyp</tissue>
    </source>
</reference>
<feature type="compositionally biased region" description="Polar residues" evidence="1">
    <location>
        <begin position="178"/>
        <end position="189"/>
    </location>
</feature>
<keyword evidence="2" id="KW-1133">Transmembrane helix</keyword>
<comment type="caution">
    <text evidence="3">The sequence shown here is derived from an EMBL/GenBank/DDBJ whole genome shotgun (WGS) entry which is preliminary data.</text>
</comment>